<feature type="domain" description="ABC transporter" evidence="6">
    <location>
        <begin position="4"/>
        <end position="233"/>
    </location>
</feature>
<dbReference type="InterPro" id="IPR003439">
    <property type="entry name" value="ABC_transporter-like_ATP-bd"/>
</dbReference>
<evidence type="ECO:0000256" key="3">
    <source>
        <dbReference type="ARBA" id="ARBA00022458"/>
    </source>
</evidence>
<accession>A0A0N7MYF1</accession>
<dbReference type="SMART" id="SM00382">
    <property type="entry name" value="AAA"/>
    <property type="match status" value="1"/>
</dbReference>
<keyword evidence="2" id="KW-0813">Transport</keyword>
<dbReference type="EMBL" id="CZVW01000020">
    <property type="protein sequence ID" value="CUT04067.1"/>
    <property type="molecule type" value="Genomic_DNA"/>
</dbReference>
<evidence type="ECO:0000256" key="1">
    <source>
        <dbReference type="ARBA" id="ARBA00005417"/>
    </source>
</evidence>
<evidence type="ECO:0000256" key="2">
    <source>
        <dbReference type="ARBA" id="ARBA00022448"/>
    </source>
</evidence>
<gene>
    <name evidence="7" type="ORF">JGI23_01629</name>
</gene>
<evidence type="ECO:0000313" key="8">
    <source>
        <dbReference type="Proteomes" id="UP000199197"/>
    </source>
</evidence>
<keyword evidence="3" id="KW-0536">Nodulation</keyword>
<keyword evidence="8" id="KW-1185">Reference proteome</keyword>
<dbReference type="AlphaFoldDB" id="A0A0N7MYF1"/>
<keyword evidence="5 7" id="KW-0067">ATP-binding</keyword>
<proteinExistence type="inferred from homology"/>
<evidence type="ECO:0000313" key="7">
    <source>
        <dbReference type="EMBL" id="CUT04067.1"/>
    </source>
</evidence>
<keyword evidence="4" id="KW-0547">Nucleotide-binding</keyword>
<dbReference type="PROSITE" id="PS00211">
    <property type="entry name" value="ABC_TRANSPORTER_1"/>
    <property type="match status" value="1"/>
</dbReference>
<dbReference type="GO" id="GO:0005524">
    <property type="term" value="F:ATP binding"/>
    <property type="evidence" value="ECO:0007669"/>
    <property type="project" value="UniProtKB-KW"/>
</dbReference>
<dbReference type="SUPFAM" id="SSF52540">
    <property type="entry name" value="P-loop containing nucleoside triphosphate hydrolases"/>
    <property type="match status" value="1"/>
</dbReference>
<dbReference type="GO" id="GO:0016887">
    <property type="term" value="F:ATP hydrolysis activity"/>
    <property type="evidence" value="ECO:0007669"/>
    <property type="project" value="InterPro"/>
</dbReference>
<evidence type="ECO:0000256" key="5">
    <source>
        <dbReference type="ARBA" id="ARBA00022840"/>
    </source>
</evidence>
<dbReference type="Pfam" id="PF13732">
    <property type="entry name" value="DrrA1-3_C"/>
    <property type="match status" value="1"/>
</dbReference>
<dbReference type="InterPro" id="IPR017871">
    <property type="entry name" value="ABC_transporter-like_CS"/>
</dbReference>
<reference evidence="8" key="1">
    <citation type="submission" date="2015-11" db="EMBL/GenBank/DDBJ databases">
        <authorList>
            <person name="Varghese N."/>
        </authorList>
    </citation>
    <scope>NUCLEOTIDE SEQUENCE [LARGE SCALE GENOMIC DNA]</scope>
    <source>
        <strain evidence="8">JGI-23</strain>
    </source>
</reference>
<protein>
    <submittedName>
        <fullName evidence="7">ABC-2 type transport system ATP-binding protein</fullName>
    </submittedName>
</protein>
<dbReference type="Proteomes" id="UP000199197">
    <property type="component" value="Unassembled WGS sequence"/>
</dbReference>
<dbReference type="InterPro" id="IPR027417">
    <property type="entry name" value="P-loop_NTPase"/>
</dbReference>
<dbReference type="PROSITE" id="PS50893">
    <property type="entry name" value="ABC_TRANSPORTER_2"/>
    <property type="match status" value="1"/>
</dbReference>
<dbReference type="InterPro" id="IPR025302">
    <property type="entry name" value="DrrA1/2-like_C"/>
</dbReference>
<evidence type="ECO:0000256" key="4">
    <source>
        <dbReference type="ARBA" id="ARBA00022741"/>
    </source>
</evidence>
<dbReference type="OrthoDB" id="9805130at2"/>
<dbReference type="RefSeq" id="WP_092350696.1">
    <property type="nucleotide sequence ID" value="NZ_CZVW01000020.1"/>
</dbReference>
<evidence type="ECO:0000259" key="6">
    <source>
        <dbReference type="PROSITE" id="PS50893"/>
    </source>
</evidence>
<comment type="similarity">
    <text evidence="1">Belongs to the ABC transporter superfamily.</text>
</comment>
<dbReference type="InterPro" id="IPR050763">
    <property type="entry name" value="ABC_transporter_ATP-binding"/>
</dbReference>
<name>A0A0N7MYF1_9BACT</name>
<dbReference type="PANTHER" id="PTHR42711">
    <property type="entry name" value="ABC TRANSPORTER ATP-BINDING PROTEIN"/>
    <property type="match status" value="1"/>
</dbReference>
<dbReference type="InterPro" id="IPR003593">
    <property type="entry name" value="AAA+_ATPase"/>
</dbReference>
<sequence length="311" mass="34898">MYDIETFDLTKKFGDIIAVNSVNLKIREGEIFGLLGPNGAGKSTLVRLLCGLLRPTSGSANVGGFSITKEPEKVKRIIGYMSQRFGLYDDLTVEENISFYAGIYLNDKKLAQKRTEEIIEQLSFEKYRKTLAMHLSGGWRQRLSFATAIVHEPKIVFLDEPTSGVDPVSRRQFWELVYDLSAKGKTVLVTTHYMDEAERCNRIAFILNGKIMAVDSPSEIKKKYMGGEVISIIPEDLMTSYAVLSSLDFVQDIGIFGDSIHIVVENADEKISEISEFLKKKNLNFLKIEKIQPSIEDVFVSLTKSRNAGSS</sequence>
<dbReference type="PANTHER" id="PTHR42711:SF5">
    <property type="entry name" value="ABC TRANSPORTER ATP-BINDING PROTEIN NATA"/>
    <property type="match status" value="1"/>
</dbReference>
<dbReference type="Pfam" id="PF00005">
    <property type="entry name" value="ABC_tran"/>
    <property type="match status" value="1"/>
</dbReference>
<dbReference type="Gene3D" id="3.40.50.300">
    <property type="entry name" value="P-loop containing nucleotide triphosphate hydrolases"/>
    <property type="match status" value="1"/>
</dbReference>
<dbReference type="CDD" id="cd03230">
    <property type="entry name" value="ABC_DR_subfamily_A"/>
    <property type="match status" value="1"/>
</dbReference>
<organism evidence="7 8">
    <name type="scientific">Candidatus Chryseopegocella kryptomonas</name>
    <dbReference type="NCBI Taxonomy" id="1633643"/>
    <lineage>
        <taxon>Bacteria</taxon>
        <taxon>Pseudomonadati</taxon>
        <taxon>Candidatus Kryptoniota</taxon>
        <taxon>Candidatus Chryseopegocella</taxon>
    </lineage>
</organism>